<dbReference type="RefSeq" id="WP_036336381.1">
    <property type="nucleotide sequence ID" value="NZ_JPMX01000058.1"/>
</dbReference>
<accession>A0A098Y6N6</accession>
<dbReference type="PROSITE" id="PS51257">
    <property type="entry name" value="PROKAR_LIPOPROTEIN"/>
    <property type="match status" value="1"/>
</dbReference>
<evidence type="ECO:0000313" key="4">
    <source>
        <dbReference type="Proteomes" id="UP000029713"/>
    </source>
</evidence>
<proteinExistence type="predicted"/>
<evidence type="ECO:0000256" key="1">
    <source>
        <dbReference type="SAM" id="MobiDB-lite"/>
    </source>
</evidence>
<dbReference type="Proteomes" id="UP000029713">
    <property type="component" value="Unassembled WGS sequence"/>
</dbReference>
<organism evidence="3 4">
    <name type="scientific">Modestobacter caceresii</name>
    <dbReference type="NCBI Taxonomy" id="1522368"/>
    <lineage>
        <taxon>Bacteria</taxon>
        <taxon>Bacillati</taxon>
        <taxon>Actinomycetota</taxon>
        <taxon>Actinomycetes</taxon>
        <taxon>Geodermatophilales</taxon>
        <taxon>Geodermatophilaceae</taxon>
        <taxon>Modestobacter</taxon>
    </lineage>
</organism>
<feature type="region of interest" description="Disordered" evidence="1">
    <location>
        <begin position="26"/>
        <end position="57"/>
    </location>
</feature>
<gene>
    <name evidence="3" type="ORF">IN07_13750</name>
</gene>
<keyword evidence="4" id="KW-1185">Reference proteome</keyword>
<dbReference type="AlphaFoldDB" id="A0A098Y6N6"/>
<dbReference type="STRING" id="1522368.IN07_13750"/>
<feature type="compositionally biased region" description="Low complexity" evidence="1">
    <location>
        <begin position="33"/>
        <end position="52"/>
    </location>
</feature>
<keyword evidence="2" id="KW-0732">Signal</keyword>
<dbReference type="OrthoDB" id="5195917at2"/>
<reference evidence="3 4" key="1">
    <citation type="submission" date="2014-07" db="EMBL/GenBank/DDBJ databases">
        <title>Biosystematic studies on Modestobacter strains isolated from extreme hyper-arid desert soil and from historic building.</title>
        <authorList>
            <person name="Bukarasam K."/>
            <person name="Bull A."/>
            <person name="Girard G."/>
            <person name="van Wezel G."/>
            <person name="Goodfellow M."/>
        </authorList>
    </citation>
    <scope>NUCLEOTIDE SEQUENCE [LARGE SCALE GENOMIC DNA]</scope>
    <source>
        <strain evidence="3 4">KNN45-2b</strain>
    </source>
</reference>
<dbReference type="EMBL" id="JPMX01000058">
    <property type="protein sequence ID" value="KGH46154.1"/>
    <property type="molecule type" value="Genomic_DNA"/>
</dbReference>
<evidence type="ECO:0000313" key="3">
    <source>
        <dbReference type="EMBL" id="KGH46154.1"/>
    </source>
</evidence>
<evidence type="ECO:0008006" key="5">
    <source>
        <dbReference type="Google" id="ProtNLM"/>
    </source>
</evidence>
<protein>
    <recommendedName>
        <fullName evidence="5">Lipoprotein</fullName>
    </recommendedName>
</protein>
<feature type="chain" id="PRO_5038621497" description="Lipoprotein" evidence="2">
    <location>
        <begin position="23"/>
        <end position="159"/>
    </location>
</feature>
<comment type="caution">
    <text evidence="3">The sequence shown here is derived from an EMBL/GenBank/DDBJ whole genome shotgun (WGS) entry which is preliminary data.</text>
</comment>
<sequence length="159" mass="16396">MRALTTPFRAGLSAAAAVVLLAACGSDDEQPDAASTTSSSSSSSSSSSPATTSDEEVQAFCTEAETVLTTPPDAGLTQQEALDRTIADLDQLDPPAEISADWDVLVQTFVGVREAVADVDLTTPEGQASVEEELAGLEAGATDAQTRLDTWLTENCDNA</sequence>
<feature type="signal peptide" evidence="2">
    <location>
        <begin position="1"/>
        <end position="22"/>
    </location>
</feature>
<name>A0A098Y6N6_9ACTN</name>
<evidence type="ECO:0000256" key="2">
    <source>
        <dbReference type="SAM" id="SignalP"/>
    </source>
</evidence>